<dbReference type="GO" id="GO:0022857">
    <property type="term" value="F:transmembrane transporter activity"/>
    <property type="evidence" value="ECO:0007669"/>
    <property type="project" value="InterPro"/>
</dbReference>
<evidence type="ECO:0000256" key="3">
    <source>
        <dbReference type="ARBA" id="ARBA00022989"/>
    </source>
</evidence>
<evidence type="ECO:0000259" key="7">
    <source>
        <dbReference type="PROSITE" id="PS50850"/>
    </source>
</evidence>
<dbReference type="GO" id="GO:0016020">
    <property type="term" value="C:membrane"/>
    <property type="evidence" value="ECO:0007669"/>
    <property type="project" value="UniProtKB-SubCell"/>
</dbReference>
<organism evidence="8 9">
    <name type="scientific">Mytilus edulis</name>
    <name type="common">Blue mussel</name>
    <dbReference type="NCBI Taxonomy" id="6550"/>
    <lineage>
        <taxon>Eukaryota</taxon>
        <taxon>Metazoa</taxon>
        <taxon>Spiralia</taxon>
        <taxon>Lophotrochozoa</taxon>
        <taxon>Mollusca</taxon>
        <taxon>Bivalvia</taxon>
        <taxon>Autobranchia</taxon>
        <taxon>Pteriomorphia</taxon>
        <taxon>Mytilida</taxon>
        <taxon>Mytiloidea</taxon>
        <taxon>Mytilidae</taxon>
        <taxon>Mytilinae</taxon>
        <taxon>Mytilus</taxon>
    </lineage>
</organism>
<keyword evidence="9" id="KW-1185">Reference proteome</keyword>
<feature type="transmembrane region" description="Helical" evidence="6">
    <location>
        <begin position="369"/>
        <end position="393"/>
    </location>
</feature>
<keyword evidence="4 6" id="KW-0472">Membrane</keyword>
<feature type="transmembrane region" description="Helical" evidence="6">
    <location>
        <begin position="405"/>
        <end position="426"/>
    </location>
</feature>
<dbReference type="Pfam" id="PF00083">
    <property type="entry name" value="Sugar_tr"/>
    <property type="match status" value="1"/>
</dbReference>
<feature type="transmembrane region" description="Helical" evidence="6">
    <location>
        <begin position="200"/>
        <end position="219"/>
    </location>
</feature>
<evidence type="ECO:0000256" key="2">
    <source>
        <dbReference type="ARBA" id="ARBA00022692"/>
    </source>
</evidence>
<dbReference type="EMBL" id="CAJPWZ010000468">
    <property type="protein sequence ID" value="CAG2194004.1"/>
    <property type="molecule type" value="Genomic_DNA"/>
</dbReference>
<protein>
    <submittedName>
        <fullName evidence="8">SLC22A4_5</fullName>
    </submittedName>
</protein>
<dbReference type="InterPro" id="IPR005828">
    <property type="entry name" value="MFS_sugar_transport-like"/>
</dbReference>
<accession>A0A8S3QH25</accession>
<feature type="transmembrane region" description="Helical" evidence="6">
    <location>
        <begin position="138"/>
        <end position="160"/>
    </location>
</feature>
<dbReference type="AlphaFoldDB" id="A0A8S3QH25"/>
<feature type="transmembrane region" description="Helical" evidence="6">
    <location>
        <begin position="438"/>
        <end position="458"/>
    </location>
</feature>
<dbReference type="CDD" id="cd17317">
    <property type="entry name" value="MFS_SLC22"/>
    <property type="match status" value="1"/>
</dbReference>
<dbReference type="InterPro" id="IPR036259">
    <property type="entry name" value="MFS_trans_sf"/>
</dbReference>
<reference evidence="8" key="1">
    <citation type="submission" date="2021-03" db="EMBL/GenBank/DDBJ databases">
        <authorList>
            <person name="Bekaert M."/>
        </authorList>
    </citation>
    <scope>NUCLEOTIDE SEQUENCE</scope>
</reference>
<feature type="domain" description="Major facilitator superfamily (MFS) profile" evidence="7">
    <location>
        <begin position="1"/>
        <end position="463"/>
    </location>
</feature>
<name>A0A8S3QH25_MYTED</name>
<keyword evidence="3 6" id="KW-1133">Transmembrane helix</keyword>
<comment type="subcellular location">
    <subcellularLocation>
        <location evidence="1">Membrane</location>
        <topology evidence="1">Multi-pass membrane protein</topology>
    </subcellularLocation>
</comment>
<comment type="caution">
    <text evidence="8">The sequence shown here is derived from an EMBL/GenBank/DDBJ whole genome shotgun (WGS) entry which is preliminary data.</text>
</comment>
<feature type="transmembrane region" description="Helical" evidence="6">
    <location>
        <begin position="172"/>
        <end position="194"/>
    </location>
</feature>
<dbReference type="Gene3D" id="1.20.1250.20">
    <property type="entry name" value="MFS general substrate transporter like domains"/>
    <property type="match status" value="1"/>
</dbReference>
<feature type="compositionally biased region" description="Polar residues" evidence="5">
    <location>
        <begin position="494"/>
        <end position="503"/>
    </location>
</feature>
<evidence type="ECO:0000256" key="6">
    <source>
        <dbReference type="SAM" id="Phobius"/>
    </source>
</evidence>
<dbReference type="OrthoDB" id="10021984at2759"/>
<sequence>MSYLFKGYSFIKEYRILTRVRCKIPNEQDSYERNVTHHPVYNVSKCSVQYNGTSQECTEWVYDQSIFTDSLISSLNIVCDEKEWREHLILAALLGMFFGNIGNNLMSDLYGRKLTVCLDLIIYTIGSVPLPWTENRIALLFLRFLAGVGGVGYYQIAFILGTEQVSPQYRVAVNFLEHFIFTIGQFILCLVAYYLRDWHYLAMACGLPFLVTIFHWFFIYESPRWLLAKGRTTEALEILKKAAKMNKVEFDFESDEIRINKEHAEPFLKSFKALFGSFRLVRRLLILAFCFFAVNLTYYGISLNIGILGGNIYINFAISTLMELLGVTFSLITLNRFGRKKMHCISLLIGGTSCLCTIFTSLYAPKDLYWITIALAMIGKLAVTINFFVVYTFTAELFPTVLRGVAMGMCSTTGRIGTVSSAYIGALGKNLETDIGSALPLIIFGSVGLIAGMISLILPETTAKSLPETVNDAATLLDNKSSEDSKHAAGSATEMDQQNSTRL</sequence>
<gene>
    <name evidence="8" type="ORF">MEDL_9057</name>
</gene>
<evidence type="ECO:0000313" key="9">
    <source>
        <dbReference type="Proteomes" id="UP000683360"/>
    </source>
</evidence>
<dbReference type="SUPFAM" id="SSF103473">
    <property type="entry name" value="MFS general substrate transporter"/>
    <property type="match status" value="1"/>
</dbReference>
<feature type="transmembrane region" description="Helical" evidence="6">
    <location>
        <begin position="313"/>
        <end position="332"/>
    </location>
</feature>
<evidence type="ECO:0000256" key="1">
    <source>
        <dbReference type="ARBA" id="ARBA00004141"/>
    </source>
</evidence>
<evidence type="ECO:0000256" key="5">
    <source>
        <dbReference type="SAM" id="MobiDB-lite"/>
    </source>
</evidence>
<dbReference type="PANTHER" id="PTHR24064">
    <property type="entry name" value="SOLUTE CARRIER FAMILY 22 MEMBER"/>
    <property type="match status" value="1"/>
</dbReference>
<feature type="transmembrane region" description="Helical" evidence="6">
    <location>
        <begin position="344"/>
        <end position="363"/>
    </location>
</feature>
<keyword evidence="2 6" id="KW-0812">Transmembrane</keyword>
<proteinExistence type="predicted"/>
<dbReference type="InterPro" id="IPR020846">
    <property type="entry name" value="MFS_dom"/>
</dbReference>
<feature type="region of interest" description="Disordered" evidence="5">
    <location>
        <begin position="480"/>
        <end position="503"/>
    </location>
</feature>
<feature type="transmembrane region" description="Helical" evidence="6">
    <location>
        <begin position="280"/>
        <end position="301"/>
    </location>
</feature>
<evidence type="ECO:0000313" key="8">
    <source>
        <dbReference type="EMBL" id="CAG2194004.1"/>
    </source>
</evidence>
<dbReference type="PROSITE" id="PS50850">
    <property type="entry name" value="MFS"/>
    <property type="match status" value="1"/>
</dbReference>
<evidence type="ECO:0000256" key="4">
    <source>
        <dbReference type="ARBA" id="ARBA00023136"/>
    </source>
</evidence>
<dbReference type="Proteomes" id="UP000683360">
    <property type="component" value="Unassembled WGS sequence"/>
</dbReference>